<keyword evidence="3" id="KW-1185">Reference proteome</keyword>
<sequence>MLLRKSKLLIASLLILSLCFPAGSEAAAAVPRAVSVSGGSAHGIAAWSDGTVTGWGDNKFGQVGDGTSINQYIPRQVEGLSGIVQVAAAGRVSFALSRDGEVWGWGLDYSSYIENDPLLRYQKRGGPVKLEGLREVSSITANGSLGIAVKKDRTATLWYPSYDQPGVLPVQIHYLELKAVTGIRSALINGNDALFLTEEGSVKQMSIVNTVYNRIRLESDPVSVATIASSSITGMAASQGELFLLRSDGQVLRWNRGLKAPSAVAGLNNVYKLDTGFYRLFALKRNGTLWQWNYNSGVLAKPYQIKKGNQISNIWGSSGTFGFAQHKDGTLLGWGDRFDTGLATGRGTVTKDQAGYILTPVRQPLMFFVNGEPFSFYGTPSIKDDKLYVPPTSVFKALGVQVSYGTFKADPKYGNDPFTGWSFVYGNNIVQVKVSDPLELYINGKKSDREFTMNRLPDSAQFPLEAICDLLGIGLQWNKSTGEVRLEN</sequence>
<dbReference type="InterPro" id="IPR000408">
    <property type="entry name" value="Reg_chr_condens"/>
</dbReference>
<reference evidence="3" key="1">
    <citation type="journal article" date="2019" name="Int. J. Syst. Evol. Microbiol.">
        <title>The Global Catalogue of Microorganisms (GCM) 10K type strain sequencing project: providing services to taxonomists for standard genome sequencing and annotation.</title>
        <authorList>
            <consortium name="The Broad Institute Genomics Platform"/>
            <consortium name="The Broad Institute Genome Sequencing Center for Infectious Disease"/>
            <person name="Wu L."/>
            <person name="Ma J."/>
        </authorList>
    </citation>
    <scope>NUCLEOTIDE SEQUENCE [LARGE SCALE GENOMIC DNA]</scope>
    <source>
        <strain evidence="3">CCM 8725</strain>
    </source>
</reference>
<protein>
    <submittedName>
        <fullName evidence="2">RCC1 domain-containing protein</fullName>
    </submittedName>
</protein>
<keyword evidence="1" id="KW-0732">Signal</keyword>
<name>A0ABW5FCJ6_9BACL</name>
<dbReference type="PROSITE" id="PS50012">
    <property type="entry name" value="RCC1_3"/>
    <property type="match status" value="1"/>
</dbReference>
<dbReference type="PANTHER" id="PTHR45982">
    <property type="entry name" value="REGULATOR OF CHROMOSOME CONDENSATION"/>
    <property type="match status" value="1"/>
</dbReference>
<evidence type="ECO:0000256" key="1">
    <source>
        <dbReference type="SAM" id="SignalP"/>
    </source>
</evidence>
<feature type="signal peptide" evidence="1">
    <location>
        <begin position="1"/>
        <end position="26"/>
    </location>
</feature>
<gene>
    <name evidence="2" type="ORF">ACFSX3_11400</name>
</gene>
<dbReference type="SUPFAM" id="SSF55383">
    <property type="entry name" value="Copper amine oxidase, domain N"/>
    <property type="match status" value="1"/>
</dbReference>
<evidence type="ECO:0000313" key="3">
    <source>
        <dbReference type="Proteomes" id="UP001597448"/>
    </source>
</evidence>
<feature type="chain" id="PRO_5045969241" evidence="1">
    <location>
        <begin position="27"/>
        <end position="488"/>
    </location>
</feature>
<dbReference type="InterPro" id="IPR051553">
    <property type="entry name" value="Ran_GTPase-activating"/>
</dbReference>
<dbReference type="PANTHER" id="PTHR45982:SF1">
    <property type="entry name" value="REGULATOR OF CHROMOSOME CONDENSATION"/>
    <property type="match status" value="1"/>
</dbReference>
<dbReference type="Gene3D" id="2.130.10.30">
    <property type="entry name" value="Regulator of chromosome condensation 1/beta-lactamase-inhibitor protein II"/>
    <property type="match status" value="2"/>
</dbReference>
<accession>A0ABW5FCJ6</accession>
<dbReference type="RefSeq" id="WP_379312877.1">
    <property type="nucleotide sequence ID" value="NZ_JBHUKY010000021.1"/>
</dbReference>
<evidence type="ECO:0000313" key="2">
    <source>
        <dbReference type="EMBL" id="MFD2410481.1"/>
    </source>
</evidence>
<dbReference type="InterPro" id="IPR036582">
    <property type="entry name" value="Mao_N_sf"/>
</dbReference>
<dbReference type="InterPro" id="IPR009091">
    <property type="entry name" value="RCC1/BLIP-II"/>
</dbReference>
<dbReference type="SUPFAM" id="SSF50985">
    <property type="entry name" value="RCC1/BLIP-II"/>
    <property type="match status" value="2"/>
</dbReference>
<dbReference type="Pfam" id="PF00415">
    <property type="entry name" value="RCC1"/>
    <property type="match status" value="1"/>
</dbReference>
<organism evidence="2 3">
    <name type="scientific">Paenibacillus rhizoplanae</name>
    <dbReference type="NCBI Taxonomy" id="1917181"/>
    <lineage>
        <taxon>Bacteria</taxon>
        <taxon>Bacillati</taxon>
        <taxon>Bacillota</taxon>
        <taxon>Bacilli</taxon>
        <taxon>Bacillales</taxon>
        <taxon>Paenibacillaceae</taxon>
        <taxon>Paenibacillus</taxon>
    </lineage>
</organism>
<proteinExistence type="predicted"/>
<dbReference type="Proteomes" id="UP001597448">
    <property type="component" value="Unassembled WGS sequence"/>
</dbReference>
<dbReference type="EMBL" id="JBHUKY010000021">
    <property type="protein sequence ID" value="MFD2410481.1"/>
    <property type="molecule type" value="Genomic_DNA"/>
</dbReference>
<comment type="caution">
    <text evidence="2">The sequence shown here is derived from an EMBL/GenBank/DDBJ whole genome shotgun (WGS) entry which is preliminary data.</text>
</comment>